<feature type="compositionally biased region" description="Polar residues" evidence="1">
    <location>
        <begin position="66"/>
        <end position="78"/>
    </location>
</feature>
<dbReference type="EMBL" id="JBGFUD010008795">
    <property type="protein sequence ID" value="MFH4982228.1"/>
    <property type="molecule type" value="Genomic_DNA"/>
</dbReference>
<organism evidence="2 3">
    <name type="scientific">Gnathostoma spinigerum</name>
    <dbReference type="NCBI Taxonomy" id="75299"/>
    <lineage>
        <taxon>Eukaryota</taxon>
        <taxon>Metazoa</taxon>
        <taxon>Ecdysozoa</taxon>
        <taxon>Nematoda</taxon>
        <taxon>Chromadorea</taxon>
        <taxon>Rhabditida</taxon>
        <taxon>Spirurina</taxon>
        <taxon>Gnathostomatomorpha</taxon>
        <taxon>Gnathostomatoidea</taxon>
        <taxon>Gnathostomatidae</taxon>
        <taxon>Gnathostoma</taxon>
    </lineage>
</organism>
<feature type="compositionally biased region" description="Basic and acidic residues" evidence="1">
    <location>
        <begin position="155"/>
        <end position="181"/>
    </location>
</feature>
<feature type="compositionally biased region" description="Basic and acidic residues" evidence="1">
    <location>
        <begin position="80"/>
        <end position="107"/>
    </location>
</feature>
<gene>
    <name evidence="2" type="ORF">AB6A40_008937</name>
</gene>
<evidence type="ECO:0000313" key="3">
    <source>
        <dbReference type="Proteomes" id="UP001608902"/>
    </source>
</evidence>
<feature type="region of interest" description="Disordered" evidence="1">
    <location>
        <begin position="49"/>
        <end position="124"/>
    </location>
</feature>
<evidence type="ECO:0000313" key="2">
    <source>
        <dbReference type="EMBL" id="MFH4982228.1"/>
    </source>
</evidence>
<comment type="caution">
    <text evidence="2">The sequence shown here is derived from an EMBL/GenBank/DDBJ whole genome shotgun (WGS) entry which is preliminary data.</text>
</comment>
<proteinExistence type="predicted"/>
<keyword evidence="3" id="KW-1185">Reference proteome</keyword>
<evidence type="ECO:0000256" key="1">
    <source>
        <dbReference type="SAM" id="MobiDB-lite"/>
    </source>
</evidence>
<dbReference type="AlphaFoldDB" id="A0ABD6EYS3"/>
<dbReference type="Proteomes" id="UP001608902">
    <property type="component" value="Unassembled WGS sequence"/>
</dbReference>
<name>A0ABD6EYS3_9BILA</name>
<feature type="region of interest" description="Disordered" evidence="1">
    <location>
        <begin position="136"/>
        <end position="198"/>
    </location>
</feature>
<accession>A0ABD6EYS3</accession>
<protein>
    <submittedName>
        <fullName evidence="2">Uncharacterized protein</fullName>
    </submittedName>
</protein>
<sequence length="220" mass="24414">MLYTTSGFPMTNGMEGMEAPMSLDLELYGISHVAKEDYKIHVTTFETVPTEPTDDIDDHTNKNNDEILSSEPTVTVAETTLEKSSEDNELSKTDAPEKVGGIGRDRPLLANSNFRKTETKESDDVVMPDKNVSVLSNTTLHGDKSLNISSSSSSTEKDHEDHSSEYDEMELRSNDENRKISEFTVANSTKDKNETSGVSIRSPIESALISVFLHFMAQHF</sequence>
<reference evidence="2 3" key="1">
    <citation type="submission" date="2024-08" db="EMBL/GenBank/DDBJ databases">
        <title>Gnathostoma spinigerum genome.</title>
        <authorList>
            <person name="Gonzalez-Bertolin B."/>
            <person name="Monzon S."/>
            <person name="Zaballos A."/>
            <person name="Jimenez P."/>
            <person name="Dekumyoy P."/>
            <person name="Varona S."/>
            <person name="Cuesta I."/>
            <person name="Sumanam S."/>
            <person name="Adisakwattana P."/>
            <person name="Gasser R.B."/>
            <person name="Hernandez-Gonzalez A."/>
            <person name="Young N.D."/>
            <person name="Perteguer M.J."/>
        </authorList>
    </citation>
    <scope>NUCLEOTIDE SEQUENCE [LARGE SCALE GENOMIC DNA]</scope>
    <source>
        <strain evidence="2">AL3</strain>
        <tissue evidence="2">Liver</tissue>
    </source>
</reference>